<keyword evidence="3" id="KW-1185">Reference proteome</keyword>
<comment type="caution">
    <text evidence="2">The sequence shown here is derived from an EMBL/GenBank/DDBJ whole genome shotgun (WGS) entry which is preliminary data.</text>
</comment>
<evidence type="ECO:0000313" key="3">
    <source>
        <dbReference type="Proteomes" id="UP000237271"/>
    </source>
</evidence>
<organism evidence="2 3">
    <name type="scientific">Phytophthora palmivora</name>
    <dbReference type="NCBI Taxonomy" id="4796"/>
    <lineage>
        <taxon>Eukaryota</taxon>
        <taxon>Sar</taxon>
        <taxon>Stramenopiles</taxon>
        <taxon>Oomycota</taxon>
        <taxon>Peronosporomycetes</taxon>
        <taxon>Peronosporales</taxon>
        <taxon>Peronosporaceae</taxon>
        <taxon>Phytophthora</taxon>
    </lineage>
</organism>
<accession>A0A2P4X2G7</accession>
<sequence length="515" mass="57004">MVGGVRTPPVGTGELPEVAMMGFGTVDQDGDAEMTVLQPMFEFIKSPKLTAWSQPALVRFLRDHRQYLSKMYGLRLRRKQCDFQHQGLCRTTNPGGSSSLRARTPVAEVEEEALKSEMERKVANTMNDHVSNVAKLLAEKLKMDLTEPNIEARVSMYFMDFEQLVEYQALPTRVGRGSRRWSATNEKSLKAAFSKMLIEVLCIDIARLVDMNNRKAKPNDIALYDLIVEMAVRQQHYHLMQAETKMTFHAKPKKGQSDGISHNEKPRDTAKASERKGISSALKNGCPICKGPHRDMEYPTATSEQKDEARRTFAARTAERLKVDTGVSTGYIVTINGVLEVPFCADSGSESNILSRSMVDELCVIDSIVTLMAQKPPRIVKVADDTTIACRDRVECLVLDGDEEEFLLGLTTMKDIGIGVNSLLEQLACGASVAQADNDDVTEGDPELGFDDERKGIHGILDKVVDDAVNAGFDSGLANDLRALVHKYADVWQIRIGADEPARVKPIKITLRTGA</sequence>
<feature type="region of interest" description="Disordered" evidence="1">
    <location>
        <begin position="251"/>
        <end position="276"/>
    </location>
</feature>
<dbReference type="AlphaFoldDB" id="A0A2P4X2G7"/>
<proteinExistence type="predicted"/>
<protein>
    <submittedName>
        <fullName evidence="2">Uncharacterized protein</fullName>
    </submittedName>
</protein>
<feature type="compositionally biased region" description="Basic and acidic residues" evidence="1">
    <location>
        <begin position="261"/>
        <end position="276"/>
    </location>
</feature>
<dbReference type="Proteomes" id="UP000237271">
    <property type="component" value="Unassembled WGS sequence"/>
</dbReference>
<dbReference type="EMBL" id="NCKW01017035">
    <property type="protein sequence ID" value="POM59743.1"/>
    <property type="molecule type" value="Genomic_DNA"/>
</dbReference>
<gene>
    <name evidence="2" type="ORF">PHPALM_31476</name>
</gene>
<dbReference type="CDD" id="cd00303">
    <property type="entry name" value="retropepsin_like"/>
    <property type="match status" value="1"/>
</dbReference>
<evidence type="ECO:0000313" key="2">
    <source>
        <dbReference type="EMBL" id="POM59743.1"/>
    </source>
</evidence>
<evidence type="ECO:0000256" key="1">
    <source>
        <dbReference type="SAM" id="MobiDB-lite"/>
    </source>
</evidence>
<dbReference type="OrthoDB" id="118613at2759"/>
<reference evidence="2 3" key="1">
    <citation type="journal article" date="2017" name="Genome Biol. Evol.">
        <title>Phytophthora megakarya and P. palmivora, closely related causal agents of cacao black pod rot, underwent increases in genome sizes and gene numbers by different mechanisms.</title>
        <authorList>
            <person name="Ali S.S."/>
            <person name="Shao J."/>
            <person name="Lary D.J."/>
            <person name="Kronmiller B."/>
            <person name="Shen D."/>
            <person name="Strem M.D."/>
            <person name="Amoako-Attah I."/>
            <person name="Akrofi A.Y."/>
            <person name="Begoude B.A."/>
            <person name="Ten Hoopen G.M."/>
            <person name="Coulibaly K."/>
            <person name="Kebe B.I."/>
            <person name="Melnick R.L."/>
            <person name="Guiltinan M.J."/>
            <person name="Tyler B.M."/>
            <person name="Meinhardt L.W."/>
            <person name="Bailey B.A."/>
        </authorList>
    </citation>
    <scope>NUCLEOTIDE SEQUENCE [LARGE SCALE GENOMIC DNA]</scope>
    <source>
        <strain evidence="3">sbr112.9</strain>
    </source>
</reference>
<name>A0A2P4X2G7_9STRA</name>